<dbReference type="Pfam" id="PF16414">
    <property type="entry name" value="NPC1_N"/>
    <property type="match status" value="1"/>
</dbReference>
<feature type="signal peptide" evidence="16">
    <location>
        <begin position="1"/>
        <end position="25"/>
    </location>
</feature>
<feature type="transmembrane region" description="Helical" evidence="15">
    <location>
        <begin position="748"/>
        <end position="773"/>
    </location>
</feature>
<feature type="transmembrane region" description="Helical" evidence="15">
    <location>
        <begin position="723"/>
        <end position="742"/>
    </location>
</feature>
<keyword evidence="12" id="KW-1207">Sterol metabolism</keyword>
<evidence type="ECO:0000313" key="19">
    <source>
        <dbReference type="Proteomes" id="UP001141434"/>
    </source>
</evidence>
<dbReference type="InterPro" id="IPR000731">
    <property type="entry name" value="SSD"/>
</dbReference>
<dbReference type="InterPro" id="IPR013087">
    <property type="entry name" value="Znf_C2H2_type"/>
</dbReference>
<dbReference type="PROSITE" id="PS50156">
    <property type="entry name" value="SSD"/>
    <property type="match status" value="1"/>
</dbReference>
<evidence type="ECO:0000256" key="3">
    <source>
        <dbReference type="ARBA" id="ARBA00022448"/>
    </source>
</evidence>
<feature type="domain" description="SSD" evidence="17">
    <location>
        <begin position="599"/>
        <end position="773"/>
    </location>
</feature>
<dbReference type="NCBIfam" id="TIGR00917">
    <property type="entry name" value="2A060601"/>
    <property type="match status" value="1"/>
</dbReference>
<keyword evidence="8" id="KW-0445">Lipid transport</keyword>
<evidence type="ECO:0000259" key="17">
    <source>
        <dbReference type="PROSITE" id="PS50156"/>
    </source>
</evidence>
<organism evidence="18 19">
    <name type="scientific">Penicillium alfredii</name>
    <dbReference type="NCBI Taxonomy" id="1506179"/>
    <lineage>
        <taxon>Eukaryota</taxon>
        <taxon>Fungi</taxon>
        <taxon>Dikarya</taxon>
        <taxon>Ascomycota</taxon>
        <taxon>Pezizomycotina</taxon>
        <taxon>Eurotiomycetes</taxon>
        <taxon>Eurotiomycetidae</taxon>
        <taxon>Eurotiales</taxon>
        <taxon>Aspergillaceae</taxon>
        <taxon>Penicillium</taxon>
    </lineage>
</organism>
<dbReference type="Pfam" id="PF22314">
    <property type="entry name" value="NPC1_MLD"/>
    <property type="match status" value="1"/>
</dbReference>
<keyword evidence="9" id="KW-0443">Lipid metabolism</keyword>
<dbReference type="InterPro" id="IPR053958">
    <property type="entry name" value="HMGCR/SNAP/NPC1-like_SSD"/>
</dbReference>
<keyword evidence="14" id="KW-0753">Steroid metabolism</keyword>
<feature type="transmembrane region" description="Helical" evidence="15">
    <location>
        <begin position="833"/>
        <end position="850"/>
    </location>
</feature>
<evidence type="ECO:0000256" key="12">
    <source>
        <dbReference type="ARBA" id="ARBA00023166"/>
    </source>
</evidence>
<feature type="transmembrane region" description="Helical" evidence="15">
    <location>
        <begin position="641"/>
        <end position="665"/>
    </location>
</feature>
<evidence type="ECO:0000256" key="5">
    <source>
        <dbReference type="ARBA" id="ARBA00022692"/>
    </source>
</evidence>
<feature type="transmembrane region" description="Helical" evidence="15">
    <location>
        <begin position="604"/>
        <end position="629"/>
    </location>
</feature>
<dbReference type="PANTHER" id="PTHR45727">
    <property type="entry name" value="NPC INTRACELLULAR CHOLESTEROL TRANSPORTER 1"/>
    <property type="match status" value="1"/>
</dbReference>
<comment type="similarity">
    <text evidence="2">Belongs to the patched family.</text>
</comment>
<comment type="caution">
    <text evidence="18">The sequence shown here is derived from an EMBL/GenBank/DDBJ whole genome shotgun (WGS) entry which is preliminary data.</text>
</comment>
<keyword evidence="4" id="KW-0153">Cholesterol metabolism</keyword>
<feature type="transmembrane region" description="Helical" evidence="15">
    <location>
        <begin position="671"/>
        <end position="693"/>
    </location>
</feature>
<evidence type="ECO:0000256" key="10">
    <source>
        <dbReference type="ARBA" id="ARBA00023136"/>
    </source>
</evidence>
<evidence type="ECO:0000256" key="11">
    <source>
        <dbReference type="ARBA" id="ARBA00023157"/>
    </source>
</evidence>
<dbReference type="OrthoDB" id="6510177at2759"/>
<evidence type="ECO:0000256" key="16">
    <source>
        <dbReference type="SAM" id="SignalP"/>
    </source>
</evidence>
<dbReference type="GO" id="GO:0012505">
    <property type="term" value="C:endomembrane system"/>
    <property type="evidence" value="ECO:0007669"/>
    <property type="project" value="UniProtKB-SubCell"/>
</dbReference>
<feature type="chain" id="PRO_5040930916" evidence="16">
    <location>
        <begin position="26"/>
        <end position="1278"/>
    </location>
</feature>
<dbReference type="EMBL" id="JAPMSZ010000012">
    <property type="protein sequence ID" value="KAJ5081822.1"/>
    <property type="molecule type" value="Genomic_DNA"/>
</dbReference>
<evidence type="ECO:0000256" key="7">
    <source>
        <dbReference type="ARBA" id="ARBA00022989"/>
    </source>
</evidence>
<dbReference type="InterPro" id="IPR004765">
    <property type="entry name" value="NPC1-like"/>
</dbReference>
<dbReference type="PANTHER" id="PTHR45727:SF2">
    <property type="entry name" value="NPC INTRACELLULAR CHOLESTEROL TRANSPORTER 1"/>
    <property type="match status" value="1"/>
</dbReference>
<feature type="transmembrane region" description="Helical" evidence="15">
    <location>
        <begin position="1177"/>
        <end position="1206"/>
    </location>
</feature>
<keyword evidence="13" id="KW-0325">Glycoprotein</keyword>
<evidence type="ECO:0000256" key="4">
    <source>
        <dbReference type="ARBA" id="ARBA00022548"/>
    </source>
</evidence>
<evidence type="ECO:0000256" key="14">
    <source>
        <dbReference type="ARBA" id="ARBA00023221"/>
    </source>
</evidence>
<dbReference type="AlphaFoldDB" id="A0A9W9EHB2"/>
<dbReference type="GO" id="GO:0032934">
    <property type="term" value="F:sterol binding"/>
    <property type="evidence" value="ECO:0007669"/>
    <property type="project" value="TreeGrafter"/>
</dbReference>
<name>A0A9W9EHB2_9EURO</name>
<dbReference type="GO" id="GO:0005319">
    <property type="term" value="F:lipid transporter activity"/>
    <property type="evidence" value="ECO:0007669"/>
    <property type="project" value="InterPro"/>
</dbReference>
<feature type="transmembrane region" description="Helical" evidence="15">
    <location>
        <begin position="1105"/>
        <end position="1128"/>
    </location>
</feature>
<evidence type="ECO:0000256" key="2">
    <source>
        <dbReference type="ARBA" id="ARBA00005585"/>
    </source>
</evidence>
<dbReference type="GO" id="GO:0016020">
    <property type="term" value="C:membrane"/>
    <property type="evidence" value="ECO:0007669"/>
    <property type="project" value="InterPro"/>
</dbReference>
<keyword evidence="7 15" id="KW-1133">Transmembrane helix</keyword>
<dbReference type="GeneID" id="81399780"/>
<gene>
    <name evidence="18" type="ORF">NUU61_010086</name>
</gene>
<dbReference type="Gene3D" id="1.20.1640.10">
    <property type="entry name" value="Multidrug efflux transporter AcrB transmembrane domain"/>
    <property type="match status" value="2"/>
</dbReference>
<dbReference type="FunFam" id="1.20.1640.10:FF:000029">
    <property type="entry name" value="Putative Patched sphingolipid transporter"/>
    <property type="match status" value="1"/>
</dbReference>
<reference evidence="18" key="2">
    <citation type="journal article" date="2023" name="IMA Fungus">
        <title>Comparative genomic study of the Penicillium genus elucidates a diverse pangenome and 15 lateral gene transfer events.</title>
        <authorList>
            <person name="Petersen C."/>
            <person name="Sorensen T."/>
            <person name="Nielsen M.R."/>
            <person name="Sondergaard T.E."/>
            <person name="Sorensen J.L."/>
            <person name="Fitzpatrick D.A."/>
            <person name="Frisvad J.C."/>
            <person name="Nielsen K.L."/>
        </authorList>
    </citation>
    <scope>NUCLEOTIDE SEQUENCE</scope>
    <source>
        <strain evidence="18">IBT 34128</strain>
    </source>
</reference>
<dbReference type="Proteomes" id="UP001141434">
    <property type="component" value="Unassembled WGS sequence"/>
</dbReference>
<dbReference type="GO" id="GO:0015918">
    <property type="term" value="P:sterol transport"/>
    <property type="evidence" value="ECO:0007669"/>
    <property type="project" value="TreeGrafter"/>
</dbReference>
<feature type="transmembrane region" description="Helical" evidence="15">
    <location>
        <begin position="1134"/>
        <end position="1156"/>
    </location>
</feature>
<evidence type="ECO:0000313" key="18">
    <source>
        <dbReference type="EMBL" id="KAJ5081822.1"/>
    </source>
</evidence>
<evidence type="ECO:0000256" key="9">
    <source>
        <dbReference type="ARBA" id="ARBA00023098"/>
    </source>
</evidence>
<keyword evidence="10 15" id="KW-0472">Membrane</keyword>
<keyword evidence="11" id="KW-1015">Disulfide bond</keyword>
<proteinExistence type="inferred from homology"/>
<dbReference type="InterPro" id="IPR053956">
    <property type="entry name" value="NPC1_MLD"/>
</dbReference>
<sequence>MRQFGLIAAIVGLSSLALQPGVVSAQGETKIHEQGRCAIRGHCGKKSIFGGELPCPDNGLAQRPAEPVRKKLVDLCGSKWEEGPICCEDKQIDALSSNLKLAEGIIASCPACRENFFNIFCTFTCSPDQSLFVNVTQTEESSSGKQLVTELENVWSEEYQSGFFDSCKNVKNGASGGKAIDFIGGGAKNYSQFLKFLGDKKLLGSPFQINYRTEPSGPDSQGMSALSIKPKSCNDSDKSFRCSCVDCPEVCPELPPVSTHRECHVGLLPCLSFTVILIYSAFLLFVMALASYVTVKERRFRKPERVRLLQDPTPSDDEDEGEVVQRGGYLEQPQGVYKPNSLLSALFHRIGGACARFPAITISSSVIVVVLLSLGWLRFTVETDPVRLWVSPSSAAAQEKAFFDESFGPFFRAEQAFLVNDSSKTGPGPVLNYDTLTWWFDVESRVRRMISLDQGLNLDDVCFKPTGDACVVQSLTGYFGGSVANLDPETWKDRLRHCAESPGDLGCLPDFQQPLRPEMILGGYESSGDVLDAQALIVTWVVRNYAQGTEGEEKAIDWENSFQRVFDVVQEEASERGLRVSFNAEVSLEQELNKSTNTDAKIVVISYVIMFVYASLALGSVTVTWRSLLTNPANALVQSKFTLGIAGIAIVLMSVSASVGLFSAAGVKVTLIIAEVIPFLVLAVGVDNIFLIVHEFERVNLSHPDEEIDERVARAVARIGPSIFLSALTETVAFALGAFVGMPAVKNFAAYAAGAVFINAILQITMFISVLALNQKRVQALRADCFPCFSVRKATSFGLSEEQIYEDQEAEGALQSFIRRVYAPFLLDPRVKAVVVIVFLGLLAAGLAFIPEVALGLDQRIALPSDSYLIPYFNDLDSYFGNGPPVYFVTRDVNVTNRQHQQQLCGRFTTCEEYSLPFVLEQESKRPEVSYISGSAASWLDDFFYWLNPQQACCKESGKLCFEDRVPPWNISLYGMPEGPEFIHYAEKWINAPTDASCPLGGKAPYSDAVVIDEQHTKINASHFRASHTPLRNQDDFIQAYIAARRIAKDISQEHDIDVFPYSKFYIFFDQYVSIVGLTGTLLGSAVAIIFLLTSVILGSVATGAVITTTVVMIVVDIIGTMAIVGVSLNAVSLVNLVICVGIGVEFCAHIARAFMFPSRSVMETVPPKFRGKDARAWTALINVGGSVFSGITVTKLLGVCVLAFTRSKIFEIYYFRVWLALVVFAATHALIFLPVALSYFGGGGYFDPASDGGLEANLASRGYRSLLVDDDYDSDDY</sequence>
<dbReference type="Pfam" id="PF12349">
    <property type="entry name" value="Sterol-sensing"/>
    <property type="match status" value="1"/>
</dbReference>
<keyword evidence="19" id="KW-1185">Reference proteome</keyword>
<feature type="transmembrane region" description="Helical" evidence="15">
    <location>
        <begin position="1072"/>
        <end position="1093"/>
    </location>
</feature>
<dbReference type="GO" id="GO:0008203">
    <property type="term" value="P:cholesterol metabolic process"/>
    <property type="evidence" value="ECO:0007669"/>
    <property type="project" value="UniProtKB-KW"/>
</dbReference>
<feature type="transmembrane region" description="Helical" evidence="15">
    <location>
        <begin position="1218"/>
        <end position="1241"/>
    </location>
</feature>
<comment type="subcellular location">
    <subcellularLocation>
        <location evidence="1">Endomembrane system</location>
        <topology evidence="1">Multi-pass membrane protein</topology>
    </subcellularLocation>
</comment>
<evidence type="ECO:0000256" key="15">
    <source>
        <dbReference type="SAM" id="Phobius"/>
    </source>
</evidence>
<dbReference type="RefSeq" id="XP_056507109.1">
    <property type="nucleotide sequence ID" value="XM_056660611.1"/>
</dbReference>
<dbReference type="SUPFAM" id="SSF82866">
    <property type="entry name" value="Multidrug efflux transporter AcrB transmembrane domain"/>
    <property type="match status" value="2"/>
</dbReference>
<evidence type="ECO:0000256" key="1">
    <source>
        <dbReference type="ARBA" id="ARBA00004127"/>
    </source>
</evidence>
<accession>A0A9W9EHB2</accession>
<dbReference type="PROSITE" id="PS00028">
    <property type="entry name" value="ZINC_FINGER_C2H2_1"/>
    <property type="match status" value="1"/>
</dbReference>
<protein>
    <submittedName>
        <fullName evidence="18">Patched</fullName>
    </submittedName>
</protein>
<evidence type="ECO:0000256" key="8">
    <source>
        <dbReference type="ARBA" id="ARBA00023055"/>
    </source>
</evidence>
<reference evidence="18" key="1">
    <citation type="submission" date="2022-11" db="EMBL/GenBank/DDBJ databases">
        <authorList>
            <person name="Petersen C."/>
        </authorList>
    </citation>
    <scope>NUCLEOTIDE SEQUENCE</scope>
    <source>
        <strain evidence="18">IBT 34128</strain>
    </source>
</reference>
<dbReference type="InterPro" id="IPR032190">
    <property type="entry name" value="NPC1_N"/>
</dbReference>
<keyword evidence="5 15" id="KW-0812">Transmembrane</keyword>
<keyword evidence="3" id="KW-0813">Transport</keyword>
<evidence type="ECO:0000256" key="13">
    <source>
        <dbReference type="ARBA" id="ARBA00023180"/>
    </source>
</evidence>
<keyword evidence="6 16" id="KW-0732">Signal</keyword>
<evidence type="ECO:0000256" key="6">
    <source>
        <dbReference type="ARBA" id="ARBA00022729"/>
    </source>
</evidence>
<dbReference type="FunFam" id="1.20.1640.10:FF:000008">
    <property type="entry name" value="NPC intracellular cholesterol transporter 1"/>
    <property type="match status" value="1"/>
</dbReference>
<feature type="transmembrane region" description="Helical" evidence="15">
    <location>
        <begin position="271"/>
        <end position="295"/>
    </location>
</feature>